<dbReference type="PANTHER" id="PTHR23502:SF20">
    <property type="entry name" value="TRANSPORTER, PUTATIVE (AFU_ORTHOLOGUE AFUA_6G13880)-RELATED"/>
    <property type="match status" value="1"/>
</dbReference>
<feature type="transmembrane region" description="Helical" evidence="5">
    <location>
        <begin position="335"/>
        <end position="361"/>
    </location>
</feature>
<dbReference type="InterPro" id="IPR036259">
    <property type="entry name" value="MFS_trans_sf"/>
</dbReference>
<keyword evidence="7" id="KW-1185">Reference proteome</keyword>
<proteinExistence type="predicted"/>
<keyword evidence="3 5" id="KW-1133">Transmembrane helix</keyword>
<evidence type="ECO:0008006" key="8">
    <source>
        <dbReference type="Google" id="ProtNLM"/>
    </source>
</evidence>
<dbReference type="InParanoid" id="A0A507ASA2"/>
<dbReference type="PANTHER" id="PTHR23502">
    <property type="entry name" value="MAJOR FACILITATOR SUPERFAMILY"/>
    <property type="match status" value="1"/>
</dbReference>
<dbReference type="EMBL" id="SKBQ01000068">
    <property type="protein sequence ID" value="TPX09404.1"/>
    <property type="molecule type" value="Genomic_DNA"/>
</dbReference>
<evidence type="ECO:0000256" key="1">
    <source>
        <dbReference type="ARBA" id="ARBA00004141"/>
    </source>
</evidence>
<feature type="transmembrane region" description="Helical" evidence="5">
    <location>
        <begin position="512"/>
        <end position="532"/>
    </location>
</feature>
<feature type="transmembrane region" description="Helical" evidence="5">
    <location>
        <begin position="481"/>
        <end position="500"/>
    </location>
</feature>
<organism evidence="6 7">
    <name type="scientific">Thyridium curvatum</name>
    <dbReference type="NCBI Taxonomy" id="1093900"/>
    <lineage>
        <taxon>Eukaryota</taxon>
        <taxon>Fungi</taxon>
        <taxon>Dikarya</taxon>
        <taxon>Ascomycota</taxon>
        <taxon>Pezizomycotina</taxon>
        <taxon>Sordariomycetes</taxon>
        <taxon>Sordariomycetidae</taxon>
        <taxon>Thyridiales</taxon>
        <taxon>Thyridiaceae</taxon>
        <taxon>Thyridium</taxon>
    </lineage>
</organism>
<dbReference type="STRING" id="1093900.A0A507ASA2"/>
<feature type="transmembrane region" description="Helical" evidence="5">
    <location>
        <begin position="201"/>
        <end position="221"/>
    </location>
</feature>
<evidence type="ECO:0000256" key="3">
    <source>
        <dbReference type="ARBA" id="ARBA00022989"/>
    </source>
</evidence>
<dbReference type="GeneID" id="41976895"/>
<protein>
    <recommendedName>
        <fullName evidence="8">Major facilitator superfamily (MFS) profile domain-containing protein</fullName>
    </recommendedName>
</protein>
<feature type="transmembrane region" description="Helical" evidence="5">
    <location>
        <begin position="414"/>
        <end position="433"/>
    </location>
</feature>
<dbReference type="SUPFAM" id="SSF103473">
    <property type="entry name" value="MFS general substrate transporter"/>
    <property type="match status" value="1"/>
</dbReference>
<dbReference type="Pfam" id="PF07690">
    <property type="entry name" value="MFS_1"/>
    <property type="match status" value="1"/>
</dbReference>
<dbReference type="Proteomes" id="UP000319257">
    <property type="component" value="Unassembled WGS sequence"/>
</dbReference>
<comment type="caution">
    <text evidence="6">The sequence shown here is derived from an EMBL/GenBank/DDBJ whole genome shotgun (WGS) entry which is preliminary data.</text>
</comment>
<dbReference type="InterPro" id="IPR011701">
    <property type="entry name" value="MFS"/>
</dbReference>
<feature type="transmembrane region" description="Helical" evidence="5">
    <location>
        <begin position="73"/>
        <end position="96"/>
    </location>
</feature>
<feature type="transmembrane region" description="Helical" evidence="5">
    <location>
        <begin position="136"/>
        <end position="153"/>
    </location>
</feature>
<gene>
    <name evidence="6" type="ORF">E0L32_009448</name>
</gene>
<keyword evidence="2 5" id="KW-0812">Transmembrane</keyword>
<dbReference type="OrthoDB" id="2585655at2759"/>
<dbReference type="Gene3D" id="1.20.1250.20">
    <property type="entry name" value="MFS general substrate transporter like domains"/>
    <property type="match status" value="1"/>
</dbReference>
<dbReference type="GO" id="GO:0005886">
    <property type="term" value="C:plasma membrane"/>
    <property type="evidence" value="ECO:0007669"/>
    <property type="project" value="TreeGrafter"/>
</dbReference>
<dbReference type="GO" id="GO:0022857">
    <property type="term" value="F:transmembrane transporter activity"/>
    <property type="evidence" value="ECO:0007669"/>
    <property type="project" value="InterPro"/>
</dbReference>
<evidence type="ECO:0000313" key="7">
    <source>
        <dbReference type="Proteomes" id="UP000319257"/>
    </source>
</evidence>
<reference evidence="6 7" key="1">
    <citation type="submission" date="2019-06" db="EMBL/GenBank/DDBJ databases">
        <title>Draft genome sequence of the filamentous fungus Phialemoniopsis curvata isolated from diesel fuel.</title>
        <authorList>
            <person name="Varaljay V.A."/>
            <person name="Lyon W.J."/>
            <person name="Crouch A.L."/>
            <person name="Drake C.E."/>
            <person name="Hollomon J.M."/>
            <person name="Nadeau L.J."/>
            <person name="Nunn H.S."/>
            <person name="Stevenson B.S."/>
            <person name="Bojanowski C.L."/>
            <person name="Crookes-Goodson W.J."/>
        </authorList>
    </citation>
    <scope>NUCLEOTIDE SEQUENCE [LARGE SCALE GENOMIC DNA]</scope>
    <source>
        <strain evidence="6 7">D216</strain>
    </source>
</reference>
<evidence type="ECO:0000256" key="4">
    <source>
        <dbReference type="ARBA" id="ARBA00023136"/>
    </source>
</evidence>
<dbReference type="AlphaFoldDB" id="A0A507ASA2"/>
<dbReference type="RefSeq" id="XP_030991115.1">
    <property type="nucleotide sequence ID" value="XM_031144414.1"/>
</dbReference>
<accession>A0A507ASA2</accession>
<evidence type="ECO:0000256" key="2">
    <source>
        <dbReference type="ARBA" id="ARBA00022692"/>
    </source>
</evidence>
<sequence>MPLGILEYRKLEHVPGTSPLSEVGRADAEVSGVDSNLLKHDPTGTTVLVPQPSDSPNDPYNWPRWKKEMFTVAIAYGCGCVGAVGPLLTSAFVPLAEQFNVPLSRFTLGVNGSLIAAIAVGSIIFNTLAVKIGKRPVYLVTSVGLFVTCFWAAEAKSFGSLAAARAIQGLCMAPMEALVPASIADIWFVHERGYRNAIFNLGVLGGINLASPIAGAIIQYSSQRICLHAMGGAFVLQTILTWLFMPESAYHRVGTLNIDSGSHNVEVEGAAEKGGFEHNDQAAAAATGNQAAGDNGANEEPITWAKEMLPYSGYWDKVSFWRTLLQPFCMIASPIVLWATLLFTTCISWLVLISISLSQIFSAPPYNFSVSAVGATNVSSFVATLLATAIAGPAIDGLVKVMSRKNGGTFEPEFRLPIMVTYLLFTATGFFAWGEALYKQDAWAIPVIVCMGLINFGVQLGTTGVVAYVADCHRPQAAEAFALMNFVKNLFAFGMTFYANDWIAVQGVRNCFFVIGGITVAVVLTTIPMYIYGKRARGFTAKHRLVKWIIE</sequence>
<name>A0A507ASA2_9PEZI</name>
<feature type="transmembrane region" description="Helical" evidence="5">
    <location>
        <begin position="227"/>
        <end position="245"/>
    </location>
</feature>
<comment type="subcellular location">
    <subcellularLocation>
        <location evidence="1">Membrane</location>
        <topology evidence="1">Multi-pass membrane protein</topology>
    </subcellularLocation>
</comment>
<feature type="transmembrane region" description="Helical" evidence="5">
    <location>
        <begin position="108"/>
        <end position="129"/>
    </location>
</feature>
<keyword evidence="4 5" id="KW-0472">Membrane</keyword>
<evidence type="ECO:0000256" key="5">
    <source>
        <dbReference type="SAM" id="Phobius"/>
    </source>
</evidence>
<feature type="transmembrane region" description="Helical" evidence="5">
    <location>
        <begin position="381"/>
        <end position="402"/>
    </location>
</feature>
<feature type="transmembrane region" description="Helical" evidence="5">
    <location>
        <begin position="445"/>
        <end position="469"/>
    </location>
</feature>
<evidence type="ECO:0000313" key="6">
    <source>
        <dbReference type="EMBL" id="TPX09404.1"/>
    </source>
</evidence>